<reference evidence="2" key="1">
    <citation type="journal article" date="2019" name="Int. J. Syst. Evol. Microbiol.">
        <title>The Global Catalogue of Microorganisms (GCM) 10K type strain sequencing project: providing services to taxonomists for standard genome sequencing and annotation.</title>
        <authorList>
            <consortium name="The Broad Institute Genomics Platform"/>
            <consortium name="The Broad Institute Genome Sequencing Center for Infectious Disease"/>
            <person name="Wu L."/>
            <person name="Ma J."/>
        </authorList>
    </citation>
    <scope>NUCLEOTIDE SEQUENCE [LARGE SCALE GENOMIC DNA]</scope>
    <source>
        <strain evidence="2">TBRC 7912</strain>
    </source>
</reference>
<accession>A0ABV8FEG3</accession>
<evidence type="ECO:0000313" key="1">
    <source>
        <dbReference type="EMBL" id="MFC3986316.1"/>
    </source>
</evidence>
<dbReference type="EMBL" id="JBHSBC010000053">
    <property type="protein sequence ID" value="MFC3986316.1"/>
    <property type="molecule type" value="Genomic_DNA"/>
</dbReference>
<gene>
    <name evidence="1" type="ORF">ACFOYY_39730</name>
</gene>
<keyword evidence="2" id="KW-1185">Reference proteome</keyword>
<protein>
    <submittedName>
        <fullName evidence="1">Uncharacterized protein</fullName>
    </submittedName>
</protein>
<organism evidence="1 2">
    <name type="scientific">Streptosporangium jomthongense</name>
    <dbReference type="NCBI Taxonomy" id="1193683"/>
    <lineage>
        <taxon>Bacteria</taxon>
        <taxon>Bacillati</taxon>
        <taxon>Actinomycetota</taxon>
        <taxon>Actinomycetes</taxon>
        <taxon>Streptosporangiales</taxon>
        <taxon>Streptosporangiaceae</taxon>
        <taxon>Streptosporangium</taxon>
    </lineage>
</organism>
<proteinExistence type="predicted"/>
<dbReference type="Proteomes" id="UP001595698">
    <property type="component" value="Unassembled WGS sequence"/>
</dbReference>
<name>A0ABV8FEG3_9ACTN</name>
<sequence length="40" mass="4450">MAENLASESELPAAGEEHVQFTVEMMELDSNPIILQPKSY</sequence>
<evidence type="ECO:0000313" key="2">
    <source>
        <dbReference type="Proteomes" id="UP001595698"/>
    </source>
</evidence>
<comment type="caution">
    <text evidence="1">The sequence shown here is derived from an EMBL/GenBank/DDBJ whole genome shotgun (WGS) entry which is preliminary data.</text>
</comment>
<dbReference type="RefSeq" id="WP_352013422.1">
    <property type="nucleotide sequence ID" value="NZ_JBHSBC010000053.1"/>
</dbReference>